<evidence type="ECO:0000313" key="2">
    <source>
        <dbReference type="EMBL" id="WMS24533.1"/>
    </source>
</evidence>
<dbReference type="GeneID" id="93298685"/>
<dbReference type="Proteomes" id="UP001242781">
    <property type="component" value="Chromosome"/>
</dbReference>
<evidence type="ECO:0000313" key="3">
    <source>
        <dbReference type="Proteomes" id="UP001242781"/>
    </source>
</evidence>
<keyword evidence="1" id="KW-0472">Membrane</keyword>
<organism evidence="2 3">
    <name type="scientific">Haemophilus parainfluenzae ATCC 33392</name>
    <dbReference type="NCBI Taxonomy" id="888828"/>
    <lineage>
        <taxon>Bacteria</taxon>
        <taxon>Pseudomonadati</taxon>
        <taxon>Pseudomonadota</taxon>
        <taxon>Gammaproteobacteria</taxon>
        <taxon>Pasteurellales</taxon>
        <taxon>Pasteurellaceae</taxon>
        <taxon>Haemophilus</taxon>
    </lineage>
</organism>
<feature type="transmembrane region" description="Helical" evidence="1">
    <location>
        <begin position="38"/>
        <end position="59"/>
    </location>
</feature>
<proteinExistence type="predicted"/>
<dbReference type="EMBL" id="CP133470">
    <property type="protein sequence ID" value="WMS24533.1"/>
    <property type="molecule type" value="Genomic_DNA"/>
</dbReference>
<keyword evidence="1" id="KW-1133">Transmembrane helix</keyword>
<keyword evidence="1" id="KW-0812">Transmembrane</keyword>
<protein>
    <submittedName>
        <fullName evidence="2">Uncharacterized protein</fullName>
    </submittedName>
</protein>
<sequence length="63" mass="7301">MMKYFIFYLLSCLLCFIVFELIIGVFDYFIYGQFTGDFIQATIASIIVSVIAMVIHLIFGMKK</sequence>
<evidence type="ECO:0000256" key="1">
    <source>
        <dbReference type="SAM" id="Phobius"/>
    </source>
</evidence>
<gene>
    <name evidence="2" type="ORF">RDV53_04075</name>
</gene>
<dbReference type="AlphaFoldDB" id="A0ABD7ZK75"/>
<name>A0ABD7ZK75_HAEPA</name>
<dbReference type="RefSeq" id="WP_005694974.1">
    <property type="nucleotide sequence ID" value="NZ_CP133470.1"/>
</dbReference>
<accession>A0ABD7ZK75</accession>
<feature type="transmembrane region" description="Helical" evidence="1">
    <location>
        <begin position="7"/>
        <end position="26"/>
    </location>
</feature>
<reference evidence="2 3" key="1">
    <citation type="submission" date="2023-08" db="EMBL/GenBank/DDBJ databases">
        <title>Haemophilus_parainfluenzae_DSM 8978_complete_genome_hifiasm_Zymo_Research_D6332.</title>
        <authorList>
            <person name="Damerum A."/>
        </authorList>
    </citation>
    <scope>NUCLEOTIDE SEQUENCE [LARGE SCALE GENOMIC DNA]</scope>
    <source>
        <strain evidence="2 3">DSM 8978</strain>
    </source>
</reference>